<evidence type="ECO:0000313" key="3">
    <source>
        <dbReference type="Proteomes" id="UP000527143"/>
    </source>
</evidence>
<evidence type="ECO:0000256" key="1">
    <source>
        <dbReference type="SAM" id="MobiDB-lite"/>
    </source>
</evidence>
<gene>
    <name evidence="2" type="ORF">FHT02_002950</name>
</gene>
<dbReference type="Proteomes" id="UP000527143">
    <property type="component" value="Unassembled WGS sequence"/>
</dbReference>
<reference evidence="2 3" key="1">
    <citation type="submission" date="2020-08" db="EMBL/GenBank/DDBJ databases">
        <title>Genomic Encyclopedia of Type Strains, Phase IV (KMG-IV): sequencing the most valuable type-strain genomes for metagenomic binning, comparative biology and taxonomic classification.</title>
        <authorList>
            <person name="Goeker M."/>
        </authorList>
    </citation>
    <scope>NUCLEOTIDE SEQUENCE [LARGE SCALE GENOMIC DNA]</scope>
    <source>
        <strain evidence="2 3">DSM 26736</strain>
    </source>
</reference>
<comment type="caution">
    <text evidence="2">The sequence shown here is derived from an EMBL/GenBank/DDBJ whole genome shotgun (WGS) entry which is preliminary data.</text>
</comment>
<accession>A0A840YI24</accession>
<keyword evidence="3" id="KW-1185">Reference proteome</keyword>
<organism evidence="2 3">
    <name type="scientific">Sphingomonas xinjiangensis</name>
    <dbReference type="NCBI Taxonomy" id="643568"/>
    <lineage>
        <taxon>Bacteria</taxon>
        <taxon>Pseudomonadati</taxon>
        <taxon>Pseudomonadota</taxon>
        <taxon>Alphaproteobacteria</taxon>
        <taxon>Sphingomonadales</taxon>
        <taxon>Sphingomonadaceae</taxon>
        <taxon>Sphingomonas</taxon>
    </lineage>
</organism>
<evidence type="ECO:0000313" key="2">
    <source>
        <dbReference type="EMBL" id="MBB5711699.1"/>
    </source>
</evidence>
<name>A0A840YI24_9SPHN</name>
<sequence length="39" mass="4132">MTAHATAALGAIAREAGLDPHEAPEKSLQTLFSERLMVP</sequence>
<dbReference type="EMBL" id="JACIJF010000009">
    <property type="protein sequence ID" value="MBB5711699.1"/>
    <property type="molecule type" value="Genomic_DNA"/>
</dbReference>
<dbReference type="AlphaFoldDB" id="A0A840YI24"/>
<feature type="compositionally biased region" description="Basic and acidic residues" evidence="1">
    <location>
        <begin position="16"/>
        <end position="25"/>
    </location>
</feature>
<feature type="region of interest" description="Disordered" evidence="1">
    <location>
        <begin position="16"/>
        <end position="39"/>
    </location>
</feature>
<protein>
    <submittedName>
        <fullName evidence="2">Uncharacterized protein</fullName>
    </submittedName>
</protein>
<proteinExistence type="predicted"/>